<dbReference type="Proteomes" id="UP001148312">
    <property type="component" value="Unassembled WGS sequence"/>
</dbReference>
<sequence>MFSTQHNLTKFGEKMWVAKQRSDHLQISTRSGENEDVTSLYLRRRNKEVTPWTGIRQTPQSRRQNKESRHVEDFAKFEYEVSFPTIEHEEAEEYSARESMHQSKHRAVFNMIPSNAG</sequence>
<organism evidence="2 3">
    <name type="scientific">Penicillium diatomitis</name>
    <dbReference type="NCBI Taxonomy" id="2819901"/>
    <lineage>
        <taxon>Eukaryota</taxon>
        <taxon>Fungi</taxon>
        <taxon>Dikarya</taxon>
        <taxon>Ascomycota</taxon>
        <taxon>Pezizomycotina</taxon>
        <taxon>Eurotiomycetes</taxon>
        <taxon>Eurotiomycetidae</taxon>
        <taxon>Eurotiales</taxon>
        <taxon>Aspergillaceae</taxon>
        <taxon>Penicillium</taxon>
    </lineage>
</organism>
<dbReference type="EMBL" id="JAPWDQ010000003">
    <property type="protein sequence ID" value="KAJ5491758.1"/>
    <property type="molecule type" value="Genomic_DNA"/>
</dbReference>
<dbReference type="RefSeq" id="XP_056792886.1">
    <property type="nucleotide sequence ID" value="XM_056932927.1"/>
</dbReference>
<reference evidence="2" key="1">
    <citation type="submission" date="2022-12" db="EMBL/GenBank/DDBJ databases">
        <authorList>
            <person name="Petersen C."/>
        </authorList>
    </citation>
    <scope>NUCLEOTIDE SEQUENCE</scope>
    <source>
        <strain evidence="2">IBT 30728</strain>
    </source>
</reference>
<feature type="region of interest" description="Disordered" evidence="1">
    <location>
        <begin position="95"/>
        <end position="117"/>
    </location>
</feature>
<dbReference type="GeneID" id="81623176"/>
<proteinExistence type="predicted"/>
<evidence type="ECO:0000313" key="2">
    <source>
        <dbReference type="EMBL" id="KAJ5491758.1"/>
    </source>
</evidence>
<name>A0A9X0BZX3_9EURO</name>
<dbReference type="AlphaFoldDB" id="A0A9X0BZX3"/>
<protein>
    <submittedName>
        <fullName evidence="2">Uncharacterized protein</fullName>
    </submittedName>
</protein>
<keyword evidence="3" id="KW-1185">Reference proteome</keyword>
<evidence type="ECO:0000313" key="3">
    <source>
        <dbReference type="Proteomes" id="UP001148312"/>
    </source>
</evidence>
<accession>A0A9X0BZX3</accession>
<evidence type="ECO:0000256" key="1">
    <source>
        <dbReference type="SAM" id="MobiDB-lite"/>
    </source>
</evidence>
<reference evidence="2" key="2">
    <citation type="journal article" date="2023" name="IMA Fungus">
        <title>Comparative genomic study of the Penicillium genus elucidates a diverse pangenome and 15 lateral gene transfer events.</title>
        <authorList>
            <person name="Petersen C."/>
            <person name="Sorensen T."/>
            <person name="Nielsen M.R."/>
            <person name="Sondergaard T.E."/>
            <person name="Sorensen J.L."/>
            <person name="Fitzpatrick D.A."/>
            <person name="Frisvad J.C."/>
            <person name="Nielsen K.L."/>
        </authorList>
    </citation>
    <scope>NUCLEOTIDE SEQUENCE</scope>
    <source>
        <strain evidence="2">IBT 30728</strain>
    </source>
</reference>
<gene>
    <name evidence="2" type="ORF">N7539_003325</name>
</gene>
<comment type="caution">
    <text evidence="2">The sequence shown here is derived from an EMBL/GenBank/DDBJ whole genome shotgun (WGS) entry which is preliminary data.</text>
</comment>